<keyword evidence="3" id="KW-1185">Reference proteome</keyword>
<evidence type="ECO:0000256" key="1">
    <source>
        <dbReference type="SAM" id="MobiDB-lite"/>
    </source>
</evidence>
<reference evidence="2 3" key="1">
    <citation type="journal article" date="2019" name="Sci. Rep.">
        <title>Orb-weaving spider Araneus ventricosus genome elucidates the spidroin gene catalogue.</title>
        <authorList>
            <person name="Kono N."/>
            <person name="Nakamura H."/>
            <person name="Ohtoshi R."/>
            <person name="Moran D.A.P."/>
            <person name="Shinohara A."/>
            <person name="Yoshida Y."/>
            <person name="Fujiwara M."/>
            <person name="Mori M."/>
            <person name="Tomita M."/>
            <person name="Arakawa K."/>
        </authorList>
    </citation>
    <scope>NUCLEOTIDE SEQUENCE [LARGE SCALE GENOMIC DNA]</scope>
</reference>
<evidence type="ECO:0000313" key="3">
    <source>
        <dbReference type="Proteomes" id="UP000499080"/>
    </source>
</evidence>
<dbReference type="EMBL" id="BGPR01048078">
    <property type="protein sequence ID" value="GBO25094.1"/>
    <property type="molecule type" value="Genomic_DNA"/>
</dbReference>
<organism evidence="2 3">
    <name type="scientific">Araneus ventricosus</name>
    <name type="common">Orbweaver spider</name>
    <name type="synonym">Epeira ventricosa</name>
    <dbReference type="NCBI Taxonomy" id="182803"/>
    <lineage>
        <taxon>Eukaryota</taxon>
        <taxon>Metazoa</taxon>
        <taxon>Ecdysozoa</taxon>
        <taxon>Arthropoda</taxon>
        <taxon>Chelicerata</taxon>
        <taxon>Arachnida</taxon>
        <taxon>Araneae</taxon>
        <taxon>Araneomorphae</taxon>
        <taxon>Entelegynae</taxon>
        <taxon>Araneoidea</taxon>
        <taxon>Araneidae</taxon>
        <taxon>Araneus</taxon>
    </lineage>
</organism>
<protein>
    <submittedName>
        <fullName evidence="2">Uncharacterized protein</fullName>
    </submittedName>
</protein>
<feature type="region of interest" description="Disordered" evidence="1">
    <location>
        <begin position="75"/>
        <end position="108"/>
    </location>
</feature>
<accession>A0A4Y2VLA4</accession>
<sequence length="108" mass="11987">MTIATEELRAFRGIAFSQRDKNMCQTKVTAKQGWPFRLDIQVSPLRANDMSTPHTIPIFFPSTYGVIRGGSMQTTLPVTPTPSAYSSPHSGSSSAQKQKKKIGWNWAQ</sequence>
<evidence type="ECO:0000313" key="2">
    <source>
        <dbReference type="EMBL" id="GBO25094.1"/>
    </source>
</evidence>
<feature type="compositionally biased region" description="Low complexity" evidence="1">
    <location>
        <begin position="83"/>
        <end position="96"/>
    </location>
</feature>
<dbReference type="Proteomes" id="UP000499080">
    <property type="component" value="Unassembled WGS sequence"/>
</dbReference>
<dbReference type="AlphaFoldDB" id="A0A4Y2VLA4"/>
<comment type="caution">
    <text evidence="2">The sequence shown here is derived from an EMBL/GenBank/DDBJ whole genome shotgun (WGS) entry which is preliminary data.</text>
</comment>
<name>A0A4Y2VLA4_ARAVE</name>
<proteinExistence type="predicted"/>
<gene>
    <name evidence="2" type="ORF">AVEN_156422_1</name>
</gene>